<dbReference type="EMBL" id="KQ484115">
    <property type="protein sequence ID" value="KYP37345.1"/>
    <property type="molecule type" value="Genomic_DNA"/>
</dbReference>
<sequence>LKCCKPLLHVCAFTHFFAKGHVGKLPDPLRNFPKILVSKKYAMGWKAKLEGHIKDYFTWTCPWFRPGQVLIQGGNFLSIPLMGLRGCIAYSLTIVLRKLWRTQTLPRLGDLGGVCYLYSLKQ</sequence>
<dbReference type="AlphaFoldDB" id="A0A151R4I6"/>
<evidence type="ECO:0000313" key="2">
    <source>
        <dbReference type="EMBL" id="KYP37345.1"/>
    </source>
</evidence>
<dbReference type="Proteomes" id="UP000075243">
    <property type="component" value="Unassembled WGS sequence"/>
</dbReference>
<accession>A0A151R4I6</accession>
<dbReference type="InterPro" id="IPR056647">
    <property type="entry name" value="DUF7745"/>
</dbReference>
<name>A0A151R4I6_CAJCA</name>
<reference evidence="2" key="1">
    <citation type="journal article" date="2012" name="Nat. Biotechnol.">
        <title>Draft genome sequence of pigeonpea (Cajanus cajan), an orphan legume crop of resource-poor farmers.</title>
        <authorList>
            <person name="Varshney R.K."/>
            <person name="Chen W."/>
            <person name="Li Y."/>
            <person name="Bharti A.K."/>
            <person name="Saxena R.K."/>
            <person name="Schlueter J.A."/>
            <person name="Donoghue M.T."/>
            <person name="Azam S."/>
            <person name="Fan G."/>
            <person name="Whaley A.M."/>
            <person name="Farmer A.D."/>
            <person name="Sheridan J."/>
            <person name="Iwata A."/>
            <person name="Tuteja R."/>
            <person name="Penmetsa R.V."/>
            <person name="Wu W."/>
            <person name="Upadhyaya H.D."/>
            <person name="Yang S.P."/>
            <person name="Shah T."/>
            <person name="Saxena K.B."/>
            <person name="Michael T."/>
            <person name="McCombie W.R."/>
            <person name="Yang B."/>
            <person name="Zhang G."/>
            <person name="Yang H."/>
            <person name="Wang J."/>
            <person name="Spillane C."/>
            <person name="Cook D.R."/>
            <person name="May G.D."/>
            <person name="Xu X."/>
            <person name="Jackson S.A."/>
        </authorList>
    </citation>
    <scope>NUCLEOTIDE SEQUENCE [LARGE SCALE GENOMIC DNA]</scope>
</reference>
<evidence type="ECO:0000313" key="3">
    <source>
        <dbReference type="Proteomes" id="UP000075243"/>
    </source>
</evidence>
<gene>
    <name evidence="2" type="ORF">KK1_041462</name>
</gene>
<keyword evidence="3" id="KW-1185">Reference proteome</keyword>
<evidence type="ECO:0000259" key="1">
    <source>
        <dbReference type="Pfam" id="PF24924"/>
    </source>
</evidence>
<organism evidence="2 3">
    <name type="scientific">Cajanus cajan</name>
    <name type="common">Pigeon pea</name>
    <name type="synonym">Cajanus indicus</name>
    <dbReference type="NCBI Taxonomy" id="3821"/>
    <lineage>
        <taxon>Eukaryota</taxon>
        <taxon>Viridiplantae</taxon>
        <taxon>Streptophyta</taxon>
        <taxon>Embryophyta</taxon>
        <taxon>Tracheophyta</taxon>
        <taxon>Spermatophyta</taxon>
        <taxon>Magnoliopsida</taxon>
        <taxon>eudicotyledons</taxon>
        <taxon>Gunneridae</taxon>
        <taxon>Pentapetalae</taxon>
        <taxon>rosids</taxon>
        <taxon>fabids</taxon>
        <taxon>Fabales</taxon>
        <taxon>Fabaceae</taxon>
        <taxon>Papilionoideae</taxon>
        <taxon>50 kb inversion clade</taxon>
        <taxon>NPAAA clade</taxon>
        <taxon>indigoferoid/millettioid clade</taxon>
        <taxon>Phaseoleae</taxon>
        <taxon>Cajanus</taxon>
    </lineage>
</organism>
<proteinExistence type="predicted"/>
<protein>
    <recommendedName>
        <fullName evidence="1">DUF7745 domain-containing protein</fullName>
    </recommendedName>
</protein>
<dbReference type="Pfam" id="PF24924">
    <property type="entry name" value="DUF7745"/>
    <property type="match status" value="1"/>
</dbReference>
<feature type="non-terminal residue" evidence="2">
    <location>
        <position position="1"/>
    </location>
</feature>
<feature type="domain" description="DUF7745" evidence="1">
    <location>
        <begin position="2"/>
        <end position="99"/>
    </location>
</feature>